<dbReference type="SMART" id="SM00356">
    <property type="entry name" value="ZnF_C3H1"/>
    <property type="match status" value="2"/>
</dbReference>
<keyword evidence="2 4" id="KW-0863">Zinc-finger</keyword>
<protein>
    <recommendedName>
        <fullName evidence="5">C3H1-type domain-containing protein</fullName>
    </recommendedName>
</protein>
<evidence type="ECO:0000313" key="7">
    <source>
        <dbReference type="Proteomes" id="UP001187531"/>
    </source>
</evidence>
<evidence type="ECO:0000313" key="6">
    <source>
        <dbReference type="EMBL" id="KAK2727012.1"/>
    </source>
</evidence>
<dbReference type="SUPFAM" id="SSF90229">
    <property type="entry name" value="CCCH zinc finger"/>
    <property type="match status" value="1"/>
</dbReference>
<dbReference type="AlphaFoldDB" id="A0AA88ISZ4"/>
<evidence type="ECO:0000256" key="2">
    <source>
        <dbReference type="ARBA" id="ARBA00022771"/>
    </source>
</evidence>
<dbReference type="PROSITE" id="PS50103">
    <property type="entry name" value="ZF_C3H1"/>
    <property type="match status" value="2"/>
</dbReference>
<accession>A0AA88ISZ4</accession>
<dbReference type="EMBL" id="JAVRJZ010000001">
    <property type="protein sequence ID" value="KAK2727012.1"/>
    <property type="molecule type" value="Genomic_DNA"/>
</dbReference>
<sequence>MIKLPRQEEISTHQISSAMKNVIQDTSEVNSIHDKQSFTINWSEYFDPGHCVYFERCGGFHVGSKRDDICSCNSESVFQPKRNNKRRVEENQNEILYVEQTRGKVIKEDRASVPFLPKKEEKIQINLKEELVPADSTNKIESEDVSLNRCKYYDEGNCNFGDSCKNYHAPDRPPVCPEHKKKQGCLLVEDGKCDLLHPAKCKRYQEGKCKQKKRCIYYHPNFEKNEFTFL</sequence>
<dbReference type="InterPro" id="IPR000571">
    <property type="entry name" value="Znf_CCCH"/>
</dbReference>
<evidence type="ECO:0000256" key="4">
    <source>
        <dbReference type="PROSITE-ProRule" id="PRU00723"/>
    </source>
</evidence>
<feature type="domain" description="C3H1-type" evidence="5">
    <location>
        <begin position="195"/>
        <end position="222"/>
    </location>
</feature>
<comment type="caution">
    <text evidence="6">The sequence shown here is derived from an EMBL/GenBank/DDBJ whole genome shotgun (WGS) entry which is preliminary data.</text>
</comment>
<keyword evidence="7" id="KW-1185">Reference proteome</keyword>
<feature type="zinc finger region" description="C3H1-type" evidence="4">
    <location>
        <begin position="195"/>
        <end position="222"/>
    </location>
</feature>
<feature type="domain" description="C3H1-type" evidence="5">
    <location>
        <begin position="144"/>
        <end position="171"/>
    </location>
</feature>
<evidence type="ECO:0000259" key="5">
    <source>
        <dbReference type="PROSITE" id="PS50103"/>
    </source>
</evidence>
<feature type="zinc finger region" description="C3H1-type" evidence="4">
    <location>
        <begin position="144"/>
        <end position="171"/>
    </location>
</feature>
<keyword evidence="3 4" id="KW-0862">Zinc</keyword>
<reference evidence="6" key="1">
    <citation type="submission" date="2023-07" db="EMBL/GenBank/DDBJ databases">
        <title>Chromosome-level genome assembly of Artemia franciscana.</title>
        <authorList>
            <person name="Jo E."/>
        </authorList>
    </citation>
    <scope>NUCLEOTIDE SEQUENCE</scope>
    <source>
        <tissue evidence="6">Whole body</tissue>
    </source>
</reference>
<organism evidence="6 7">
    <name type="scientific">Artemia franciscana</name>
    <name type="common">Brine shrimp</name>
    <name type="synonym">Artemia sanfranciscana</name>
    <dbReference type="NCBI Taxonomy" id="6661"/>
    <lineage>
        <taxon>Eukaryota</taxon>
        <taxon>Metazoa</taxon>
        <taxon>Ecdysozoa</taxon>
        <taxon>Arthropoda</taxon>
        <taxon>Crustacea</taxon>
        <taxon>Branchiopoda</taxon>
        <taxon>Anostraca</taxon>
        <taxon>Artemiidae</taxon>
        <taxon>Artemia</taxon>
    </lineage>
</organism>
<gene>
    <name evidence="6" type="ORF">QYM36_007757</name>
</gene>
<dbReference type="Proteomes" id="UP001187531">
    <property type="component" value="Unassembled WGS sequence"/>
</dbReference>
<name>A0AA88ISZ4_ARTSF</name>
<dbReference type="InterPro" id="IPR036855">
    <property type="entry name" value="Znf_CCCH_sf"/>
</dbReference>
<proteinExistence type="predicted"/>
<evidence type="ECO:0000256" key="3">
    <source>
        <dbReference type="ARBA" id="ARBA00022833"/>
    </source>
</evidence>
<keyword evidence="1 4" id="KW-0479">Metal-binding</keyword>
<dbReference type="GO" id="GO:0008270">
    <property type="term" value="F:zinc ion binding"/>
    <property type="evidence" value="ECO:0007669"/>
    <property type="project" value="UniProtKB-KW"/>
</dbReference>
<dbReference type="Gene3D" id="4.10.1000.10">
    <property type="entry name" value="Zinc finger, CCCH-type"/>
    <property type="match status" value="1"/>
</dbReference>
<evidence type="ECO:0000256" key="1">
    <source>
        <dbReference type="ARBA" id="ARBA00022723"/>
    </source>
</evidence>